<feature type="non-terminal residue" evidence="2">
    <location>
        <position position="1"/>
    </location>
</feature>
<feature type="transmembrane region" description="Helical" evidence="1">
    <location>
        <begin position="287"/>
        <end position="305"/>
    </location>
</feature>
<dbReference type="SUPFAM" id="SSF53335">
    <property type="entry name" value="S-adenosyl-L-methionine-dependent methyltransferases"/>
    <property type="match status" value="1"/>
</dbReference>
<evidence type="ECO:0000313" key="3">
    <source>
        <dbReference type="Proteomes" id="UP001594351"/>
    </source>
</evidence>
<feature type="transmembrane region" description="Helical" evidence="1">
    <location>
        <begin position="351"/>
        <end position="373"/>
    </location>
</feature>
<keyword evidence="1" id="KW-0812">Transmembrane</keyword>
<dbReference type="Proteomes" id="UP001594351">
    <property type="component" value="Unassembled WGS sequence"/>
</dbReference>
<gene>
    <name evidence="2" type="ORF">ACFL27_05045</name>
</gene>
<feature type="transmembrane region" description="Helical" evidence="1">
    <location>
        <begin position="415"/>
        <end position="434"/>
    </location>
</feature>
<feature type="transmembrane region" description="Helical" evidence="1">
    <location>
        <begin position="249"/>
        <end position="275"/>
    </location>
</feature>
<protein>
    <submittedName>
        <fullName evidence="2">Uncharacterized protein</fullName>
    </submittedName>
</protein>
<evidence type="ECO:0000313" key="2">
    <source>
        <dbReference type="EMBL" id="MFC1849559.1"/>
    </source>
</evidence>
<keyword evidence="3" id="KW-1185">Reference proteome</keyword>
<feature type="transmembrane region" description="Helical" evidence="1">
    <location>
        <begin position="379"/>
        <end position="403"/>
    </location>
</feature>
<proteinExistence type="predicted"/>
<feature type="transmembrane region" description="Helical" evidence="1">
    <location>
        <begin position="317"/>
        <end position="339"/>
    </location>
</feature>
<dbReference type="Gene3D" id="3.40.50.150">
    <property type="entry name" value="Vaccinia Virus protein VP39"/>
    <property type="match status" value="1"/>
</dbReference>
<comment type="caution">
    <text evidence="2">The sequence shown here is derived from an EMBL/GenBank/DDBJ whole genome shotgun (WGS) entry which is preliminary data.</text>
</comment>
<keyword evidence="1" id="KW-0472">Membrane</keyword>
<sequence>ATPIPSKAIEINPIIVNFVRQDFKSFSGDPYDLPGVVTSIMDGRSYVAQAQQLFDHIQLSAVDTTAAVAAGALSLVENSLYTVEAFEDYHNHLSERGLLSITRNWTMETQMMALRTADLIRTAWERCGHTGIDRHLVIVAPKVYSGSRWGTLLASRCPFSAADLKKLREITEKLDFMILYEPNGAHNPSTFEALLGSERRTFLQTYPYDVQATTDDKPYFFFFLKPFQFLTQQGDQQHLTWASRKTPRILLQAFSLVTVLVLVLALFIPMLVGRLRLTATKGAGRGLLYFAAIGLGFIMVEISLIQRFTLLLGQPLYSFAGILGCMLIFSGLGSFGSHYIETAHLQRRARLVISVVVLGILVHALFMPALLSVAMGASFWWRLMIVVVTIAPLGFVMGMPLPLGMRLLELVSPKALAWAWGVNGSLSVMGTVLAMVVSVFFGITSTLVVAALVYMIALFSFTQNP</sequence>
<name>A0ABV6YTM9_UNCC1</name>
<evidence type="ECO:0000256" key="1">
    <source>
        <dbReference type="SAM" id="Phobius"/>
    </source>
</evidence>
<accession>A0ABV6YTM9</accession>
<organism evidence="2 3">
    <name type="scientific">candidate division CSSED10-310 bacterium</name>
    <dbReference type="NCBI Taxonomy" id="2855610"/>
    <lineage>
        <taxon>Bacteria</taxon>
        <taxon>Bacteria division CSSED10-310</taxon>
    </lineage>
</organism>
<reference evidence="2 3" key="1">
    <citation type="submission" date="2024-09" db="EMBL/GenBank/DDBJ databases">
        <title>Laminarin stimulates single cell rates of sulfate reduction while oxygen inhibits transcriptomic activity in coastal marine sediment.</title>
        <authorList>
            <person name="Lindsay M."/>
            <person name="Orcutt B."/>
            <person name="Emerson D."/>
            <person name="Stepanauskas R."/>
            <person name="D'Angelo T."/>
        </authorList>
    </citation>
    <scope>NUCLEOTIDE SEQUENCE [LARGE SCALE GENOMIC DNA]</scope>
    <source>
        <strain evidence="2">SAG AM-311-K15</strain>
    </source>
</reference>
<dbReference type="EMBL" id="JBHPBY010000045">
    <property type="protein sequence ID" value="MFC1849559.1"/>
    <property type="molecule type" value="Genomic_DNA"/>
</dbReference>
<keyword evidence="1" id="KW-1133">Transmembrane helix</keyword>
<dbReference type="InterPro" id="IPR029063">
    <property type="entry name" value="SAM-dependent_MTases_sf"/>
</dbReference>
<feature type="transmembrane region" description="Helical" evidence="1">
    <location>
        <begin position="440"/>
        <end position="461"/>
    </location>
</feature>